<dbReference type="STRING" id="1429083.GCA_001885685_02947"/>
<keyword evidence="3" id="KW-1185">Reference proteome</keyword>
<reference evidence="2 3" key="1">
    <citation type="submission" date="2016-10" db="EMBL/GenBank/DDBJ databases">
        <authorList>
            <person name="de Groot N.N."/>
        </authorList>
    </citation>
    <scope>NUCLEOTIDE SEQUENCE [LARGE SCALE GENOMIC DNA]</scope>
    <source>
        <strain evidence="2 3">JCM 19513</strain>
    </source>
</reference>
<gene>
    <name evidence="2" type="ORF">SAMN05216214_102180</name>
</gene>
<dbReference type="EMBL" id="FOAS01000002">
    <property type="protein sequence ID" value="SEK41324.1"/>
    <property type="molecule type" value="Genomic_DNA"/>
</dbReference>
<accession>A0A1H7GTE3</accession>
<dbReference type="Proteomes" id="UP000185766">
    <property type="component" value="Unassembled WGS sequence"/>
</dbReference>
<name>A0A1H7GTE3_9GAMM</name>
<protein>
    <recommendedName>
        <fullName evidence="4">Energy transducer TonB</fullName>
    </recommendedName>
</protein>
<dbReference type="AlphaFoldDB" id="A0A1H7GTE3"/>
<feature type="region of interest" description="Disordered" evidence="1">
    <location>
        <begin position="90"/>
        <end position="125"/>
    </location>
</feature>
<organism evidence="2 3">
    <name type="scientific">Atopomonas hussainii</name>
    <dbReference type="NCBI Taxonomy" id="1429083"/>
    <lineage>
        <taxon>Bacteria</taxon>
        <taxon>Pseudomonadati</taxon>
        <taxon>Pseudomonadota</taxon>
        <taxon>Gammaproteobacteria</taxon>
        <taxon>Pseudomonadales</taxon>
        <taxon>Pseudomonadaceae</taxon>
        <taxon>Atopomonas</taxon>
    </lineage>
</organism>
<evidence type="ECO:0000313" key="2">
    <source>
        <dbReference type="EMBL" id="SEK41324.1"/>
    </source>
</evidence>
<evidence type="ECO:0000313" key="3">
    <source>
        <dbReference type="Proteomes" id="UP000185766"/>
    </source>
</evidence>
<evidence type="ECO:0008006" key="4">
    <source>
        <dbReference type="Google" id="ProtNLM"/>
    </source>
</evidence>
<dbReference type="RefSeq" id="WP_074864747.1">
    <property type="nucleotide sequence ID" value="NZ_FOAS01000002.1"/>
</dbReference>
<feature type="region of interest" description="Disordered" evidence="1">
    <location>
        <begin position="45"/>
        <end position="68"/>
    </location>
</feature>
<evidence type="ECO:0000256" key="1">
    <source>
        <dbReference type="SAM" id="MobiDB-lite"/>
    </source>
</evidence>
<sequence>MHEAQRQAYLQALNIASWVPRGAIPGAAPSTPEVLAFVSEAGAVPAPRKPAASPAAEPAQNQAQHEHAVAAPVAAPVAGSDPLAAVRQELQAESAPASVRPVRNAPDAPKPEAAKPTEPVASTEPMPRFTVQFARAGALGLWISLPLGEPLGERDPVYRLLADMLLAVAAGKPAWERDTVHWPLDKQGNLPSDAKAARDYLSILTETRHLGEPLSQLWLIGAAPQLALAEPCELLASSQLLGVPALCLPELEALLGDAALKKATWHSLKRFHSQAH</sequence>
<proteinExistence type="predicted"/>